<keyword evidence="4" id="KW-1185">Reference proteome</keyword>
<name>A0A101M7P2_PENFR</name>
<dbReference type="EMBL" id="LLXE01000848">
    <property type="protein sequence ID" value="KUM55514.1"/>
    <property type="molecule type" value="Genomic_DNA"/>
</dbReference>
<evidence type="ECO:0000259" key="2">
    <source>
        <dbReference type="Pfam" id="PF13391"/>
    </source>
</evidence>
<feature type="domain" description="HNH nuclease" evidence="2">
    <location>
        <begin position="171"/>
        <end position="235"/>
    </location>
</feature>
<feature type="compositionally biased region" description="Acidic residues" evidence="1">
    <location>
        <begin position="407"/>
        <end position="426"/>
    </location>
</feature>
<proteinExistence type="predicted"/>
<evidence type="ECO:0000313" key="3">
    <source>
        <dbReference type="EMBL" id="KUM55514.1"/>
    </source>
</evidence>
<dbReference type="STRING" id="48697.A0A101M7P2"/>
<dbReference type="AlphaFoldDB" id="A0A101M7P2"/>
<dbReference type="Proteomes" id="UP000055045">
    <property type="component" value="Unassembled WGS sequence"/>
</dbReference>
<dbReference type="InterPro" id="IPR003615">
    <property type="entry name" value="HNH_nuc"/>
</dbReference>
<evidence type="ECO:0000313" key="4">
    <source>
        <dbReference type="Proteomes" id="UP000055045"/>
    </source>
</evidence>
<comment type="caution">
    <text evidence="3">The sequence shown here is derived from an EMBL/GenBank/DDBJ whole genome shotgun (WGS) entry which is preliminary data.</text>
</comment>
<evidence type="ECO:0000256" key="1">
    <source>
        <dbReference type="SAM" id="MobiDB-lite"/>
    </source>
</evidence>
<dbReference type="Pfam" id="PF13391">
    <property type="entry name" value="HNH_2"/>
    <property type="match status" value="1"/>
</dbReference>
<protein>
    <recommendedName>
        <fullName evidence="2">HNH nuclease domain-containing protein</fullName>
    </recommendedName>
</protein>
<reference evidence="3 4" key="1">
    <citation type="submission" date="2015-10" db="EMBL/GenBank/DDBJ databases">
        <title>Genome sequencing of Penicillium freii.</title>
        <authorList>
            <person name="Nguyen H.D."/>
            <person name="Visagie C.M."/>
            <person name="Seifert K.A."/>
        </authorList>
    </citation>
    <scope>NUCLEOTIDE SEQUENCE [LARGE SCALE GENOMIC DNA]</scope>
    <source>
        <strain evidence="3 4">DAOM 242723</strain>
    </source>
</reference>
<feature type="region of interest" description="Disordered" evidence="1">
    <location>
        <begin position="394"/>
        <end position="426"/>
    </location>
</feature>
<feature type="compositionally biased region" description="Basic and acidic residues" evidence="1">
    <location>
        <begin position="394"/>
        <end position="406"/>
    </location>
</feature>
<gene>
    <name evidence="3" type="ORF">ACN42_g11749</name>
</gene>
<sequence length="449" mass="52131">MSYPMSRPGSPDVDLSALENRKRHINDSLKRARKRLKPRGSFDEEYWTRASEIGAIELKKVQVQRKISLQRYDGTEAEWRDSDEAKALAQQAKAHETSQKICEKRKDDLHTRSRPRGLRVSFMKLFTTSKLGLGILHTGAGRRNPDEQTLFRTSMIREYGAQRPGYDHLWCPVLGDWRDNRSVVAAHLFGYMHGQATMDAIFGKRKHPELFSPRNGILLSVFIEDYLDSGKLVIVPDLEDRPKLTDLISWLKSPIRNLKMRVLDPNWNKLETQITRDLPLKYKDLDNRRLTFKTDFRPAARYLYFHYVIQLLRYAWQSDAQGGEQAIRIMKGEHGKPYWGTPGRYLPKNMLLALVEELGHEYKPLLDGASLGRSKDSQLLLEAGMRQINHPRRSLEDAGLARRSSERDEEEEEESNDDEYDSDDADWGSEYPNFMWLGRGSPRLLVCYY</sequence>
<accession>A0A101M7P2</accession>
<organism evidence="3 4">
    <name type="scientific">Penicillium freii</name>
    <dbReference type="NCBI Taxonomy" id="48697"/>
    <lineage>
        <taxon>Eukaryota</taxon>
        <taxon>Fungi</taxon>
        <taxon>Dikarya</taxon>
        <taxon>Ascomycota</taxon>
        <taxon>Pezizomycotina</taxon>
        <taxon>Eurotiomycetes</taxon>
        <taxon>Eurotiomycetidae</taxon>
        <taxon>Eurotiales</taxon>
        <taxon>Aspergillaceae</taxon>
        <taxon>Penicillium</taxon>
    </lineage>
</organism>